<evidence type="ECO:0000256" key="12">
    <source>
        <dbReference type="RuleBase" id="RU003357"/>
    </source>
</evidence>
<keyword evidence="6" id="KW-0408">Iron</keyword>
<dbReference type="EMBL" id="JAVUPU010000008">
    <property type="protein sequence ID" value="MDT9600262.1"/>
    <property type="molecule type" value="Genomic_DNA"/>
</dbReference>
<keyword evidence="15" id="KW-1185">Reference proteome</keyword>
<dbReference type="RefSeq" id="WP_315727362.1">
    <property type="nucleotide sequence ID" value="NZ_JAVUPU010000008.1"/>
</dbReference>
<evidence type="ECO:0000256" key="10">
    <source>
        <dbReference type="ARBA" id="ARBA00023237"/>
    </source>
</evidence>
<proteinExistence type="inferred from homology"/>
<dbReference type="Gene3D" id="2.40.170.20">
    <property type="entry name" value="TonB-dependent receptor, beta-barrel domain"/>
    <property type="match status" value="1"/>
</dbReference>
<dbReference type="Pfam" id="PF07660">
    <property type="entry name" value="STN"/>
    <property type="match status" value="1"/>
</dbReference>
<evidence type="ECO:0000256" key="3">
    <source>
        <dbReference type="ARBA" id="ARBA00022452"/>
    </source>
</evidence>
<evidence type="ECO:0000256" key="4">
    <source>
        <dbReference type="ARBA" id="ARBA00022496"/>
    </source>
</evidence>
<evidence type="ECO:0000313" key="14">
    <source>
        <dbReference type="EMBL" id="MDT9600262.1"/>
    </source>
</evidence>
<evidence type="ECO:0000256" key="7">
    <source>
        <dbReference type="ARBA" id="ARBA00023065"/>
    </source>
</evidence>
<keyword evidence="7" id="KW-0406">Ion transport</keyword>
<dbReference type="Gene3D" id="3.55.50.30">
    <property type="match status" value="1"/>
</dbReference>
<evidence type="ECO:0000259" key="13">
    <source>
        <dbReference type="SMART" id="SM00965"/>
    </source>
</evidence>
<evidence type="ECO:0000256" key="8">
    <source>
        <dbReference type="ARBA" id="ARBA00023077"/>
    </source>
</evidence>
<evidence type="ECO:0000313" key="15">
    <source>
        <dbReference type="Proteomes" id="UP001259572"/>
    </source>
</evidence>
<evidence type="ECO:0000256" key="5">
    <source>
        <dbReference type="ARBA" id="ARBA00022692"/>
    </source>
</evidence>
<gene>
    <name evidence="14" type="ORF">RQX22_14975</name>
</gene>
<dbReference type="InterPro" id="IPR000531">
    <property type="entry name" value="Beta-barrel_TonB"/>
</dbReference>
<organism evidence="14 15">
    <name type="scientific">Sphingosinicella rhizophila</name>
    <dbReference type="NCBI Taxonomy" id="3050082"/>
    <lineage>
        <taxon>Bacteria</taxon>
        <taxon>Pseudomonadati</taxon>
        <taxon>Pseudomonadota</taxon>
        <taxon>Alphaproteobacteria</taxon>
        <taxon>Sphingomonadales</taxon>
        <taxon>Sphingosinicellaceae</taxon>
        <taxon>Sphingosinicella</taxon>
    </lineage>
</organism>
<keyword evidence="5 11" id="KW-0812">Transmembrane</keyword>
<dbReference type="PANTHER" id="PTHR32552">
    <property type="entry name" value="FERRICHROME IRON RECEPTOR-RELATED"/>
    <property type="match status" value="1"/>
</dbReference>
<keyword evidence="2 11" id="KW-0813">Transport</keyword>
<evidence type="ECO:0000256" key="6">
    <source>
        <dbReference type="ARBA" id="ARBA00023004"/>
    </source>
</evidence>
<dbReference type="SMART" id="SM00965">
    <property type="entry name" value="STN"/>
    <property type="match status" value="1"/>
</dbReference>
<dbReference type="CDD" id="cd01347">
    <property type="entry name" value="ligand_gated_channel"/>
    <property type="match status" value="1"/>
</dbReference>
<protein>
    <submittedName>
        <fullName evidence="14">TonB-dependent receptor</fullName>
    </submittedName>
</protein>
<keyword evidence="4" id="KW-0410">Iron transport</keyword>
<keyword evidence="9 11" id="KW-0472">Membrane</keyword>
<evidence type="ECO:0000256" key="2">
    <source>
        <dbReference type="ARBA" id="ARBA00022448"/>
    </source>
</evidence>
<dbReference type="SUPFAM" id="SSF56935">
    <property type="entry name" value="Porins"/>
    <property type="match status" value="1"/>
</dbReference>
<keyword evidence="10 11" id="KW-0998">Cell outer membrane</keyword>
<dbReference type="InterPro" id="IPR036942">
    <property type="entry name" value="Beta-barrel_TonB_sf"/>
</dbReference>
<accession>A0ABU3QA41</accession>
<feature type="domain" description="Secretin/TonB short N-terminal" evidence="13">
    <location>
        <begin position="36"/>
        <end position="87"/>
    </location>
</feature>
<evidence type="ECO:0000256" key="11">
    <source>
        <dbReference type="PROSITE-ProRule" id="PRU01360"/>
    </source>
</evidence>
<evidence type="ECO:0000256" key="1">
    <source>
        <dbReference type="ARBA" id="ARBA00004571"/>
    </source>
</evidence>
<dbReference type="PROSITE" id="PS52016">
    <property type="entry name" value="TONB_DEPENDENT_REC_3"/>
    <property type="match status" value="1"/>
</dbReference>
<dbReference type="Proteomes" id="UP001259572">
    <property type="component" value="Unassembled WGS sequence"/>
</dbReference>
<dbReference type="Pfam" id="PF07715">
    <property type="entry name" value="Plug"/>
    <property type="match status" value="1"/>
</dbReference>
<comment type="subcellular location">
    <subcellularLocation>
        <location evidence="1 11">Cell outer membrane</location>
        <topology evidence="1 11">Multi-pass membrane protein</topology>
    </subcellularLocation>
</comment>
<dbReference type="InterPro" id="IPR039426">
    <property type="entry name" value="TonB-dep_rcpt-like"/>
</dbReference>
<dbReference type="Pfam" id="PF00593">
    <property type="entry name" value="TonB_dep_Rec_b-barrel"/>
    <property type="match status" value="1"/>
</dbReference>
<dbReference type="InterPro" id="IPR011662">
    <property type="entry name" value="Secretin/TonB_short_N"/>
</dbReference>
<keyword evidence="14" id="KW-0675">Receptor</keyword>
<reference evidence="14 15" key="1">
    <citation type="submission" date="2023-05" db="EMBL/GenBank/DDBJ databases">
        <authorList>
            <person name="Guo Y."/>
        </authorList>
    </citation>
    <scope>NUCLEOTIDE SEQUENCE [LARGE SCALE GENOMIC DNA]</scope>
    <source>
        <strain evidence="14 15">GR2756</strain>
    </source>
</reference>
<dbReference type="InterPro" id="IPR012910">
    <property type="entry name" value="Plug_dom"/>
</dbReference>
<comment type="caution">
    <text evidence="14">The sequence shown here is derived from an EMBL/GenBank/DDBJ whole genome shotgun (WGS) entry which is preliminary data.</text>
</comment>
<comment type="similarity">
    <text evidence="11 12">Belongs to the TonB-dependent receptor family.</text>
</comment>
<sequence>MIVAAPASAADQAIAFNLPAQSLEASLKTVSSRTGANIVFAPATVAGHKARALKGSFTAGQAVSRLIAGSGLSAAPNADGTILVRPAKVRNSSATAQFQANAPQTDNLALAGQDEGQASDGDAGVSPDIVVTANKRSERLRDVPAAVTALTADTLTQLNAVRFEDYAGQVPGLNIVQERPGNVQINLRGVTTGATQPYATVAIYVDETPFGSSTSVAAGSVLTPDLDTFDLQRIEVLRGPQGTLYGAGALGGLVKFVTIEPNAQEFSGQIRLDGSTTEGGGDGYGVRAAFNLPLVRDKLAARISLYNRRDPGFIDDDGRGVHDVNYTEVTGGRLSLSWRPTQDFSVRGTVTVQDLKSGGTPVEEVDLDVVNSRILGPTYGPYQQRRLFSEPSKIEYRIYDLTAKWDLGAVNLVSATSYSTLDNVTDADISGAILPFIPFFPDLAGFPIAGAKNPTITRQEKFTQELRLSSSLGRALEWQLGAFYTHETASNQGLLYGVDQSGETIAGLALLFNTRVSSRYDEYAVFGNIDYHFSDRFDVRLGARYSTNAQDVDDLSSGLLNSGVVVSSERDAEDDSFTFLVNPRFRINDDMMIYANISSGYRPGGGNTQPPIGPGFTPVPDTFQPASLINYELGFKSSWFDRRLNLELAAFLIDWRKAQIPTQSTTTYVKTAPARIRGVEASFSAIPAEGLTLSGQFTYLDAELRTDEPGFGGFRGDRLSYVPKWSGALNADYERQLFDRVSGFVGATYRYTDDRLSDFSIFGLPPSPLPRLTIPSYDVIDLRAGINRDEWSLSFFVKNLADKRGINRINTLSPLGSNASMIQPRTFTLSLATRF</sequence>
<keyword evidence="8 12" id="KW-0798">TonB box</keyword>
<evidence type="ECO:0000256" key="9">
    <source>
        <dbReference type="ARBA" id="ARBA00023136"/>
    </source>
</evidence>
<dbReference type="PANTHER" id="PTHR32552:SF81">
    <property type="entry name" value="TONB-DEPENDENT OUTER MEMBRANE RECEPTOR"/>
    <property type="match status" value="1"/>
</dbReference>
<keyword evidence="3 11" id="KW-1134">Transmembrane beta strand</keyword>
<name>A0ABU3QA41_9SPHN</name>